<dbReference type="InterPro" id="IPR006977">
    <property type="entry name" value="Yip1_dom"/>
</dbReference>
<feature type="transmembrane region" description="Helical" evidence="6">
    <location>
        <begin position="217"/>
        <end position="241"/>
    </location>
</feature>
<organism evidence="8 9">
    <name type="scientific">Paraferrimonas sedimenticola</name>
    <dbReference type="NCBI Taxonomy" id="375674"/>
    <lineage>
        <taxon>Bacteria</taxon>
        <taxon>Pseudomonadati</taxon>
        <taxon>Pseudomonadota</taxon>
        <taxon>Gammaproteobacteria</taxon>
        <taxon>Alteromonadales</taxon>
        <taxon>Ferrimonadaceae</taxon>
        <taxon>Paraferrimonas</taxon>
    </lineage>
</organism>
<accession>A0AA37W057</accession>
<keyword evidence="9" id="KW-1185">Reference proteome</keyword>
<reference evidence="8" key="2">
    <citation type="submission" date="2023-01" db="EMBL/GenBank/DDBJ databases">
        <title>Draft genome sequence of Paraferrimonas sedimenticola strain NBRC 101628.</title>
        <authorList>
            <person name="Sun Q."/>
            <person name="Mori K."/>
        </authorList>
    </citation>
    <scope>NUCLEOTIDE SEQUENCE</scope>
    <source>
        <strain evidence="8">NBRC 101628</strain>
    </source>
</reference>
<comment type="subcellular location">
    <subcellularLocation>
        <location evidence="1">Membrane</location>
        <topology evidence="1">Multi-pass membrane protein</topology>
    </subcellularLocation>
</comment>
<sequence length="279" mass="29968">MNKDDLNPNQPQDEVEQTRVPEPMSQTPDEATQAQVEPSPTPMESADSPWASQATESTRYAESEDGQPDVSEPEDDLRHPFKEIWFYPREAFKALGRHPLPGFNYAIAALAGIGQLLSQSLQGESGIESTAIAILVALIAGPIGGIVGAMIGAWLFRLTGRWLGGKASFARMFDVFCWANTPTLLVLPFSVILVAWLGQSYVEPNAIAESGSLALAFFVMAMGIVSIVAAIWGMVLSIVGLSEVQEFSIWKAIANAVISFALIIAVAIGFGMVFGMFSA</sequence>
<name>A0AA37W057_9GAMM</name>
<dbReference type="EMBL" id="BSNC01000003">
    <property type="protein sequence ID" value="GLP95935.1"/>
    <property type="molecule type" value="Genomic_DNA"/>
</dbReference>
<evidence type="ECO:0000256" key="6">
    <source>
        <dbReference type="SAM" id="Phobius"/>
    </source>
</evidence>
<dbReference type="Proteomes" id="UP001161422">
    <property type="component" value="Unassembled WGS sequence"/>
</dbReference>
<reference evidence="8" key="1">
    <citation type="journal article" date="2014" name="Int. J. Syst. Evol. Microbiol.">
        <title>Complete genome sequence of Corynebacterium casei LMG S-19264T (=DSM 44701T), isolated from a smear-ripened cheese.</title>
        <authorList>
            <consortium name="US DOE Joint Genome Institute (JGI-PGF)"/>
            <person name="Walter F."/>
            <person name="Albersmeier A."/>
            <person name="Kalinowski J."/>
            <person name="Ruckert C."/>
        </authorList>
    </citation>
    <scope>NUCLEOTIDE SEQUENCE</scope>
    <source>
        <strain evidence="8">NBRC 101628</strain>
    </source>
</reference>
<dbReference type="AlphaFoldDB" id="A0AA37W057"/>
<feature type="compositionally biased region" description="Polar residues" evidence="5">
    <location>
        <begin position="24"/>
        <end position="38"/>
    </location>
</feature>
<evidence type="ECO:0000256" key="4">
    <source>
        <dbReference type="ARBA" id="ARBA00023136"/>
    </source>
</evidence>
<evidence type="ECO:0000256" key="2">
    <source>
        <dbReference type="ARBA" id="ARBA00022692"/>
    </source>
</evidence>
<feature type="compositionally biased region" description="Acidic residues" evidence="5">
    <location>
        <begin position="63"/>
        <end position="75"/>
    </location>
</feature>
<dbReference type="SUPFAM" id="SSF103473">
    <property type="entry name" value="MFS general substrate transporter"/>
    <property type="match status" value="1"/>
</dbReference>
<evidence type="ECO:0000256" key="1">
    <source>
        <dbReference type="ARBA" id="ARBA00004141"/>
    </source>
</evidence>
<protein>
    <recommendedName>
        <fullName evidence="7">Yip1 domain-containing protein</fullName>
    </recommendedName>
</protein>
<feature type="transmembrane region" description="Helical" evidence="6">
    <location>
        <begin position="130"/>
        <end position="156"/>
    </location>
</feature>
<proteinExistence type="predicted"/>
<evidence type="ECO:0000256" key="3">
    <source>
        <dbReference type="ARBA" id="ARBA00022989"/>
    </source>
</evidence>
<evidence type="ECO:0000256" key="5">
    <source>
        <dbReference type="SAM" id="MobiDB-lite"/>
    </source>
</evidence>
<keyword evidence="2 6" id="KW-0812">Transmembrane</keyword>
<evidence type="ECO:0000259" key="7">
    <source>
        <dbReference type="Pfam" id="PF04893"/>
    </source>
</evidence>
<feature type="domain" description="Yip1" evidence="7">
    <location>
        <begin position="82"/>
        <end position="268"/>
    </location>
</feature>
<feature type="transmembrane region" description="Helical" evidence="6">
    <location>
        <begin position="253"/>
        <end position="277"/>
    </location>
</feature>
<dbReference type="InterPro" id="IPR036259">
    <property type="entry name" value="MFS_trans_sf"/>
</dbReference>
<gene>
    <name evidence="8" type="ORF">GCM10007895_12410</name>
</gene>
<dbReference type="Pfam" id="PF04893">
    <property type="entry name" value="Yip1"/>
    <property type="match status" value="1"/>
</dbReference>
<dbReference type="RefSeq" id="WP_095506500.1">
    <property type="nucleotide sequence ID" value="NZ_BSNC01000003.1"/>
</dbReference>
<evidence type="ECO:0000313" key="9">
    <source>
        <dbReference type="Proteomes" id="UP001161422"/>
    </source>
</evidence>
<feature type="transmembrane region" description="Helical" evidence="6">
    <location>
        <begin position="177"/>
        <end position="197"/>
    </location>
</feature>
<feature type="region of interest" description="Disordered" evidence="5">
    <location>
        <begin position="1"/>
        <end position="75"/>
    </location>
</feature>
<keyword evidence="4 6" id="KW-0472">Membrane</keyword>
<feature type="compositionally biased region" description="Polar residues" evidence="5">
    <location>
        <begin position="50"/>
        <end position="60"/>
    </location>
</feature>
<evidence type="ECO:0000313" key="8">
    <source>
        <dbReference type="EMBL" id="GLP95935.1"/>
    </source>
</evidence>
<comment type="caution">
    <text evidence="8">The sequence shown here is derived from an EMBL/GenBank/DDBJ whole genome shotgun (WGS) entry which is preliminary data.</text>
</comment>
<feature type="transmembrane region" description="Helical" evidence="6">
    <location>
        <begin position="102"/>
        <end position="118"/>
    </location>
</feature>
<dbReference type="GO" id="GO:0016020">
    <property type="term" value="C:membrane"/>
    <property type="evidence" value="ECO:0007669"/>
    <property type="project" value="UniProtKB-SubCell"/>
</dbReference>
<keyword evidence="3 6" id="KW-1133">Transmembrane helix</keyword>